<keyword evidence="2" id="KW-1185">Reference proteome</keyword>
<name>A0A852YWA7_9ACTN</name>
<gene>
    <name evidence="1" type="ORF">FHR84_000489</name>
</gene>
<dbReference type="RefSeq" id="WP_179533762.1">
    <property type="nucleotide sequence ID" value="NZ_JACBYW010000001.1"/>
</dbReference>
<dbReference type="Proteomes" id="UP000548304">
    <property type="component" value="Unassembled WGS sequence"/>
</dbReference>
<protein>
    <submittedName>
        <fullName evidence="1">Uncharacterized protein</fullName>
    </submittedName>
</protein>
<evidence type="ECO:0000313" key="2">
    <source>
        <dbReference type="Proteomes" id="UP000548304"/>
    </source>
</evidence>
<evidence type="ECO:0000313" key="1">
    <source>
        <dbReference type="EMBL" id="NYH77175.1"/>
    </source>
</evidence>
<organism evidence="1 2">
    <name type="scientific">Actinopolyspora biskrensis</name>
    <dbReference type="NCBI Taxonomy" id="1470178"/>
    <lineage>
        <taxon>Bacteria</taxon>
        <taxon>Bacillati</taxon>
        <taxon>Actinomycetota</taxon>
        <taxon>Actinomycetes</taxon>
        <taxon>Actinopolysporales</taxon>
        <taxon>Actinopolysporaceae</taxon>
        <taxon>Actinopolyspora</taxon>
    </lineage>
</organism>
<reference evidence="1 2" key="1">
    <citation type="submission" date="2020-07" db="EMBL/GenBank/DDBJ databases">
        <title>Genomic Encyclopedia of Type Strains, Phase III (KMG-III): the genomes of soil and plant-associated and newly described type strains.</title>
        <authorList>
            <person name="Whitman W."/>
        </authorList>
    </citation>
    <scope>NUCLEOTIDE SEQUENCE [LARGE SCALE GENOMIC DNA]</scope>
    <source>
        <strain evidence="1 2">CECT 8576</strain>
    </source>
</reference>
<comment type="caution">
    <text evidence="1">The sequence shown here is derived from an EMBL/GenBank/DDBJ whole genome shotgun (WGS) entry which is preliminary data.</text>
</comment>
<proteinExistence type="predicted"/>
<accession>A0A852YWA7</accession>
<dbReference type="AlphaFoldDB" id="A0A852YWA7"/>
<sequence length="87" mass="9821">MDSSSRPHAVPTHAEWTGRKWISYDGLDEDGFPVFREYCPSCGKEMTISVNGRCRDCHEAHLLPVPEDGLDDTSECWSDIYLGLSDE</sequence>
<dbReference type="EMBL" id="JACBYW010000001">
    <property type="protein sequence ID" value="NYH77175.1"/>
    <property type="molecule type" value="Genomic_DNA"/>
</dbReference>